<dbReference type="OrthoDB" id="5971427at2759"/>
<accession>A0A3M6TIF4</accession>
<reference evidence="1 2" key="1">
    <citation type="journal article" date="2018" name="Sci. Rep.">
        <title>Comparative analysis of the Pocillopora damicornis genome highlights role of immune system in coral evolution.</title>
        <authorList>
            <person name="Cunning R."/>
            <person name="Bay R.A."/>
            <person name="Gillette P."/>
            <person name="Baker A.C."/>
            <person name="Traylor-Knowles N."/>
        </authorList>
    </citation>
    <scope>NUCLEOTIDE SEQUENCE [LARGE SCALE GENOMIC DNA]</scope>
    <source>
        <strain evidence="1">RSMAS</strain>
        <tissue evidence="1">Whole animal</tissue>
    </source>
</reference>
<evidence type="ECO:0000313" key="2">
    <source>
        <dbReference type="Proteomes" id="UP000275408"/>
    </source>
</evidence>
<gene>
    <name evidence="1" type="ORF">pdam_00024045</name>
</gene>
<dbReference type="AlphaFoldDB" id="A0A3M6TIF4"/>
<name>A0A3M6TIF4_POCDA</name>
<dbReference type="EMBL" id="RCHS01003519">
    <property type="protein sequence ID" value="RMX41197.1"/>
    <property type="molecule type" value="Genomic_DNA"/>
</dbReference>
<organism evidence="1 2">
    <name type="scientific">Pocillopora damicornis</name>
    <name type="common">Cauliflower coral</name>
    <name type="synonym">Millepora damicornis</name>
    <dbReference type="NCBI Taxonomy" id="46731"/>
    <lineage>
        <taxon>Eukaryota</taxon>
        <taxon>Metazoa</taxon>
        <taxon>Cnidaria</taxon>
        <taxon>Anthozoa</taxon>
        <taxon>Hexacorallia</taxon>
        <taxon>Scleractinia</taxon>
        <taxon>Astrocoeniina</taxon>
        <taxon>Pocilloporidae</taxon>
        <taxon>Pocillopora</taxon>
    </lineage>
</organism>
<keyword evidence="2" id="KW-1185">Reference proteome</keyword>
<sequence length="180" mass="21109">MITVHAEAMNITNFVYQHIDVAVHFCGLIKRHPVTLSIDRYLPLSKRRAGINALKGKEKQRNHFWCLSRRSCRLKCHTIYIQWGFTAPEWLTVDTEEEKVDMLHDVRIVKALRKQDMEHRWCRGVLDINDPCYIVTSSRGRNIVVDCDLTIKVFDNRGKFKKCFRIPALLADNENIRNSL</sequence>
<proteinExistence type="predicted"/>
<protein>
    <submittedName>
        <fullName evidence="1">Uncharacterized protein</fullName>
    </submittedName>
</protein>
<evidence type="ECO:0000313" key="1">
    <source>
        <dbReference type="EMBL" id="RMX41197.1"/>
    </source>
</evidence>
<comment type="caution">
    <text evidence="1">The sequence shown here is derived from an EMBL/GenBank/DDBJ whole genome shotgun (WGS) entry which is preliminary data.</text>
</comment>
<dbReference type="Proteomes" id="UP000275408">
    <property type="component" value="Unassembled WGS sequence"/>
</dbReference>